<evidence type="ECO:0008006" key="9">
    <source>
        <dbReference type="Google" id="ProtNLM"/>
    </source>
</evidence>
<comment type="subcellular location">
    <subcellularLocation>
        <location evidence="2">Cytoplasm</location>
    </subcellularLocation>
    <subcellularLocation>
        <location evidence="1">Nucleus</location>
    </subcellularLocation>
</comment>
<dbReference type="GO" id="GO:0034715">
    <property type="term" value="C:pICln-Sm protein complex"/>
    <property type="evidence" value="ECO:0007669"/>
    <property type="project" value="InterPro"/>
</dbReference>
<evidence type="ECO:0000256" key="1">
    <source>
        <dbReference type="ARBA" id="ARBA00004123"/>
    </source>
</evidence>
<keyword evidence="5" id="KW-0539">Nucleus</keyword>
<feature type="compositionally biased region" description="Basic and acidic residues" evidence="6">
    <location>
        <begin position="207"/>
        <end position="240"/>
    </location>
</feature>
<evidence type="ECO:0000256" key="3">
    <source>
        <dbReference type="ARBA" id="ARBA00007054"/>
    </source>
</evidence>
<dbReference type="Proteomes" id="UP001148786">
    <property type="component" value="Unassembled WGS sequence"/>
</dbReference>
<accession>A0A9W8JZU5</accession>
<feature type="region of interest" description="Disordered" evidence="6">
    <location>
        <begin position="205"/>
        <end position="240"/>
    </location>
</feature>
<dbReference type="GO" id="GO:0034709">
    <property type="term" value="C:methylosome"/>
    <property type="evidence" value="ECO:0007669"/>
    <property type="project" value="InterPro"/>
</dbReference>
<evidence type="ECO:0000256" key="4">
    <source>
        <dbReference type="ARBA" id="ARBA00022490"/>
    </source>
</evidence>
<dbReference type="PANTHER" id="PTHR21399">
    <property type="entry name" value="CHLORIDE CONDUCTANCE REGULATORY PROTEIN ICLN"/>
    <property type="match status" value="1"/>
</dbReference>
<evidence type="ECO:0000313" key="7">
    <source>
        <dbReference type="EMBL" id="KAJ3508105.1"/>
    </source>
</evidence>
<comment type="similarity">
    <text evidence="3">Belongs to the pICln (TC 1.A.47) family.</text>
</comment>
<comment type="caution">
    <text evidence="7">The sequence shown here is derived from an EMBL/GenBank/DDBJ whole genome shotgun (WGS) entry which is preliminary data.</text>
</comment>
<reference evidence="7" key="1">
    <citation type="submission" date="2022-07" db="EMBL/GenBank/DDBJ databases">
        <title>Genome Sequence of Agrocybe chaxingu.</title>
        <authorList>
            <person name="Buettner E."/>
        </authorList>
    </citation>
    <scope>NUCLEOTIDE SEQUENCE</scope>
    <source>
        <strain evidence="7">MP-N11</strain>
    </source>
</reference>
<gene>
    <name evidence="7" type="ORF">NLJ89_g5934</name>
</gene>
<keyword evidence="8" id="KW-1185">Reference proteome</keyword>
<evidence type="ECO:0000256" key="2">
    <source>
        <dbReference type="ARBA" id="ARBA00004496"/>
    </source>
</evidence>
<evidence type="ECO:0000256" key="6">
    <source>
        <dbReference type="SAM" id="MobiDB-lite"/>
    </source>
</evidence>
<dbReference type="InterPro" id="IPR039924">
    <property type="entry name" value="ICln/Lot5/Saf5"/>
</dbReference>
<dbReference type="GO" id="GO:0005886">
    <property type="term" value="C:plasma membrane"/>
    <property type="evidence" value="ECO:0007669"/>
    <property type="project" value="InterPro"/>
</dbReference>
<dbReference type="AlphaFoldDB" id="A0A9W8JZU5"/>
<keyword evidence="4" id="KW-0963">Cytoplasm</keyword>
<dbReference type="GO" id="GO:0045292">
    <property type="term" value="P:mRNA cis splicing, via spliceosome"/>
    <property type="evidence" value="ECO:0007669"/>
    <property type="project" value="TreeGrafter"/>
</dbReference>
<dbReference type="GO" id="GO:0006884">
    <property type="term" value="P:cell volume homeostasis"/>
    <property type="evidence" value="ECO:0007669"/>
    <property type="project" value="InterPro"/>
</dbReference>
<dbReference type="GO" id="GO:0005829">
    <property type="term" value="C:cytosol"/>
    <property type="evidence" value="ECO:0007669"/>
    <property type="project" value="InterPro"/>
</dbReference>
<dbReference type="GO" id="GO:0000387">
    <property type="term" value="P:spliceosomal snRNP assembly"/>
    <property type="evidence" value="ECO:0007669"/>
    <property type="project" value="InterPro"/>
</dbReference>
<dbReference type="InterPro" id="IPR011993">
    <property type="entry name" value="PH-like_dom_sf"/>
</dbReference>
<dbReference type="OrthoDB" id="19714at2759"/>
<dbReference type="Pfam" id="PF03517">
    <property type="entry name" value="Voldacs"/>
    <property type="match status" value="1"/>
</dbReference>
<proteinExistence type="inferred from homology"/>
<dbReference type="GO" id="GO:0005681">
    <property type="term" value="C:spliceosomal complex"/>
    <property type="evidence" value="ECO:0007669"/>
    <property type="project" value="TreeGrafter"/>
</dbReference>
<name>A0A9W8JZU5_9AGAR</name>
<evidence type="ECO:0000256" key="5">
    <source>
        <dbReference type="ARBA" id="ARBA00023242"/>
    </source>
</evidence>
<organism evidence="7 8">
    <name type="scientific">Agrocybe chaxingu</name>
    <dbReference type="NCBI Taxonomy" id="84603"/>
    <lineage>
        <taxon>Eukaryota</taxon>
        <taxon>Fungi</taxon>
        <taxon>Dikarya</taxon>
        <taxon>Basidiomycota</taxon>
        <taxon>Agaricomycotina</taxon>
        <taxon>Agaricomycetes</taxon>
        <taxon>Agaricomycetidae</taxon>
        <taxon>Agaricales</taxon>
        <taxon>Agaricineae</taxon>
        <taxon>Strophariaceae</taxon>
        <taxon>Agrocybe</taxon>
    </lineage>
</organism>
<sequence length="240" mass="26051">MPAVNLITAIPNFVSPEEHANIIASTPNSFSDIPPILKHKEENVAVALNPPLENFSGQAPTKGTLYVLTSVLAFMPASGPGFQIEYPTITLHAVSRGETGPSLYCQLDESIGAPNVGAPVDENEDTEMRELTIVPQNPESLDAIFEALSQCAALHPDPHDDDDEDGLNDDAFVDLNGSPFETFNGDENQELSEVGRAALEYMESIIDDPHNLRPDLREGDNEEERVADAETEEKAEKRAA</sequence>
<dbReference type="InterPro" id="IPR003521">
    <property type="entry name" value="ICln"/>
</dbReference>
<dbReference type="GO" id="GO:0006821">
    <property type="term" value="P:chloride transport"/>
    <property type="evidence" value="ECO:0007669"/>
    <property type="project" value="InterPro"/>
</dbReference>
<dbReference type="EMBL" id="JANKHO010000593">
    <property type="protein sequence ID" value="KAJ3508105.1"/>
    <property type="molecule type" value="Genomic_DNA"/>
</dbReference>
<dbReference type="PANTHER" id="PTHR21399:SF0">
    <property type="entry name" value="METHYLOSOME SUBUNIT PICLN"/>
    <property type="match status" value="1"/>
</dbReference>
<evidence type="ECO:0000313" key="8">
    <source>
        <dbReference type="Proteomes" id="UP001148786"/>
    </source>
</evidence>
<protein>
    <recommendedName>
        <fullName evidence="9">Regulator of volume decrease after cellular swelling-domain-containing protein</fullName>
    </recommendedName>
</protein>
<dbReference type="Gene3D" id="2.30.29.30">
    <property type="entry name" value="Pleckstrin-homology domain (PH domain)/Phosphotyrosine-binding domain (PTB)"/>
    <property type="match status" value="1"/>
</dbReference>
<dbReference type="PRINTS" id="PR01348">
    <property type="entry name" value="ICLNCHANNEL"/>
</dbReference>